<dbReference type="InterPro" id="IPR011990">
    <property type="entry name" value="TPR-like_helical_dom_sf"/>
</dbReference>
<dbReference type="PANTHER" id="PTHR47926">
    <property type="entry name" value="PENTATRICOPEPTIDE REPEAT-CONTAINING PROTEIN"/>
    <property type="match status" value="1"/>
</dbReference>
<accession>A0A371E3B7</accession>
<dbReference type="PROSITE" id="PS51375">
    <property type="entry name" value="PPR"/>
    <property type="match status" value="1"/>
</dbReference>
<dbReference type="Gene3D" id="1.25.40.10">
    <property type="entry name" value="Tetratricopeptide repeat domain"/>
    <property type="match status" value="2"/>
</dbReference>
<gene>
    <name evidence="3" type="ORF">CR513_61333</name>
</gene>
<comment type="caution">
    <text evidence="3">The sequence shown here is derived from an EMBL/GenBank/DDBJ whole genome shotgun (WGS) entry which is preliminary data.</text>
</comment>
<evidence type="ECO:0000256" key="2">
    <source>
        <dbReference type="PROSITE-ProRule" id="PRU00708"/>
    </source>
</evidence>
<dbReference type="GO" id="GO:0003723">
    <property type="term" value="F:RNA binding"/>
    <property type="evidence" value="ECO:0007669"/>
    <property type="project" value="InterPro"/>
</dbReference>
<dbReference type="AlphaFoldDB" id="A0A371E3B7"/>
<dbReference type="NCBIfam" id="TIGR00756">
    <property type="entry name" value="PPR"/>
    <property type="match status" value="1"/>
</dbReference>
<evidence type="ECO:0000256" key="1">
    <source>
        <dbReference type="ARBA" id="ARBA00022737"/>
    </source>
</evidence>
<keyword evidence="4" id="KW-1185">Reference proteome</keyword>
<name>A0A371E3B7_MUCPR</name>
<dbReference type="PANTHER" id="PTHR47926:SF376">
    <property type="entry name" value="TETRATRICOPEPTIDE-LIKE HELICAL DOMAIN SUPERFAMILY"/>
    <property type="match status" value="1"/>
</dbReference>
<protein>
    <submittedName>
        <fullName evidence="3">Pentatricopeptide repeat-containing protein</fullName>
    </submittedName>
</protein>
<dbReference type="Pfam" id="PF13041">
    <property type="entry name" value="PPR_2"/>
    <property type="match status" value="1"/>
</dbReference>
<dbReference type="InterPro" id="IPR002885">
    <property type="entry name" value="PPR_rpt"/>
</dbReference>
<organism evidence="3 4">
    <name type="scientific">Mucuna pruriens</name>
    <name type="common">Velvet bean</name>
    <name type="synonym">Dolichos pruriens</name>
    <dbReference type="NCBI Taxonomy" id="157652"/>
    <lineage>
        <taxon>Eukaryota</taxon>
        <taxon>Viridiplantae</taxon>
        <taxon>Streptophyta</taxon>
        <taxon>Embryophyta</taxon>
        <taxon>Tracheophyta</taxon>
        <taxon>Spermatophyta</taxon>
        <taxon>Magnoliopsida</taxon>
        <taxon>eudicotyledons</taxon>
        <taxon>Gunneridae</taxon>
        <taxon>Pentapetalae</taxon>
        <taxon>rosids</taxon>
        <taxon>fabids</taxon>
        <taxon>Fabales</taxon>
        <taxon>Fabaceae</taxon>
        <taxon>Papilionoideae</taxon>
        <taxon>50 kb inversion clade</taxon>
        <taxon>NPAAA clade</taxon>
        <taxon>indigoferoid/millettioid clade</taxon>
        <taxon>Phaseoleae</taxon>
        <taxon>Mucuna</taxon>
    </lineage>
</organism>
<dbReference type="OrthoDB" id="418237at2759"/>
<dbReference type="FunFam" id="1.25.40.10:FF:000031">
    <property type="entry name" value="Pentatricopeptide repeat-containing protein mitochondrial"/>
    <property type="match status" value="1"/>
</dbReference>
<reference evidence="3" key="1">
    <citation type="submission" date="2018-05" db="EMBL/GenBank/DDBJ databases">
        <title>Draft genome of Mucuna pruriens seed.</title>
        <authorList>
            <person name="Nnadi N.E."/>
            <person name="Vos R."/>
            <person name="Hasami M.H."/>
            <person name="Devisetty U.K."/>
            <person name="Aguiy J.C."/>
        </authorList>
    </citation>
    <scope>NUCLEOTIDE SEQUENCE [LARGE SCALE GENOMIC DNA]</scope>
    <source>
        <strain evidence="3">JCA_2017</strain>
    </source>
</reference>
<dbReference type="CDD" id="cd09272">
    <property type="entry name" value="RNase_HI_RT_Ty1"/>
    <property type="match status" value="1"/>
</dbReference>
<dbReference type="GO" id="GO:0009451">
    <property type="term" value="P:RNA modification"/>
    <property type="evidence" value="ECO:0007669"/>
    <property type="project" value="InterPro"/>
</dbReference>
<keyword evidence="1" id="KW-0677">Repeat</keyword>
<evidence type="ECO:0000313" key="4">
    <source>
        <dbReference type="Proteomes" id="UP000257109"/>
    </source>
</evidence>
<feature type="non-terminal residue" evidence="3">
    <location>
        <position position="1"/>
    </location>
</feature>
<dbReference type="InterPro" id="IPR046960">
    <property type="entry name" value="PPR_At4g14850-like_plant"/>
</dbReference>
<dbReference type="EMBL" id="QJKJ01016810">
    <property type="protein sequence ID" value="RDX60518.1"/>
    <property type="molecule type" value="Genomic_DNA"/>
</dbReference>
<dbReference type="Pfam" id="PF20431">
    <property type="entry name" value="E_motif"/>
    <property type="match status" value="1"/>
</dbReference>
<sequence length="430" mass="49388">MEITQKKNEIFVCQKKYAKKILKKFQFDECKVMNTPMNQKEKFIKEDGADKVDEAHFKSLIGCLMYITSTRSDVLFPVSLLSRFMHCASELHLKVAKRVVRYIKGTGNYGVKYCRLQDIKLSGSLDGIKSTSRNCFNMGSSVFSCCTKKQEVVAQSIAEAEFVVATVAINQAIWLRNILTKHFNVKLFYLREVQENGDVQIFEEEARSLQPPRSLDLGKEVHLYLMLHGFDHDVYIRSSLIDMYAKCGSINRSLLVFYKLQNKNLFCWNYIIKVLATHGHAEGALRMFGEMERKRIQPNTVTFISILSACTHTRFIEDGRRSKAGLLEDALEMVRNMTLEPNSFIWSALLNGCKLHKNNLMTLEPSNSRHYSLLVNMYAEVYSWSEVAKVQTTMKDLGVEINKRIHLVSASDIYHPSYSQVHLLLAELDD</sequence>
<dbReference type="InterPro" id="IPR046848">
    <property type="entry name" value="E_motif"/>
</dbReference>
<feature type="repeat" description="PPR" evidence="2">
    <location>
        <begin position="264"/>
        <end position="298"/>
    </location>
</feature>
<dbReference type="Proteomes" id="UP000257109">
    <property type="component" value="Unassembled WGS sequence"/>
</dbReference>
<evidence type="ECO:0000313" key="3">
    <source>
        <dbReference type="EMBL" id="RDX60518.1"/>
    </source>
</evidence>
<proteinExistence type="predicted"/>